<keyword evidence="5" id="KW-1185">Reference proteome</keyword>
<sequence length="629" mass="62076">MKRLSKTIYIAAILFLAAAACPAGAESATVTEIGSAGQLAAFRDSVNAGDDYSGVTVRLTADIDLKDADWVPIGTASAPFGGKFNGAGHTVRGLKVAAPQSSAVPVGTVEYSGAALFLILSGAHAQIANLTVEGTVTNTRQRSNLLSGGIVAYAGPETVIFNCKNFASVSVSGKGGGGYFGDEDHAIAGGVVAHLEGYAVSCVNYGAVNSASTSTYSIAGGLAGRVKGYVLSSRNEGAVSVSDVGLVQNIAGGVAGVGEGGVLYDAANKGSIYSSNVGGGVMGFTYGTSIQNALNFGRVGGTGQSGGLIISGGIIGKAYNGASAVNCANMGAVGAAGTPNYAYAGGIAGWCNSGPNSVENVFSNCSNSAAVSGGGQTAARVGGLIGEMGKSLLTNSANSGVVGAGKAFAGGLVGNKLSNADVSDSVYPSGCDAVAYGTLSARDCVPLSGARLAGFVTTVIPSFSASYLTLAVGEARTLPVDLKTYPGTPADVGEFYSIVSASAEPPACLSVTVDGRAVTATGAAKGETLLTAQIAGYRSGLDGGVDKSGAKTAPLSALAVVNDAAASPDVPPVWPDIPPVVSPDVSPVPPDGQDTPSERSSSSGCTAAGGWAFVSLITLPMAVYLYRKK</sequence>
<evidence type="ECO:0000256" key="3">
    <source>
        <dbReference type="SAM" id="SignalP"/>
    </source>
</evidence>
<dbReference type="AlphaFoldDB" id="A0AAW5K4Y4"/>
<keyword evidence="2" id="KW-0472">Membrane</keyword>
<keyword evidence="2" id="KW-0812">Transmembrane</keyword>
<organism evidence="4 5">
    <name type="scientific">Cloacibacillus evryensis</name>
    <dbReference type="NCBI Taxonomy" id="508460"/>
    <lineage>
        <taxon>Bacteria</taxon>
        <taxon>Thermotogati</taxon>
        <taxon>Synergistota</taxon>
        <taxon>Synergistia</taxon>
        <taxon>Synergistales</taxon>
        <taxon>Synergistaceae</taxon>
        <taxon>Cloacibacillus</taxon>
    </lineage>
</organism>
<accession>A0AAW5K4Y4</accession>
<reference evidence="4 5" key="1">
    <citation type="submission" date="2022-06" db="EMBL/GenBank/DDBJ databases">
        <title>Isolation of gut microbiota from human fecal samples.</title>
        <authorList>
            <person name="Pamer E.G."/>
            <person name="Barat B."/>
            <person name="Waligurski E."/>
            <person name="Medina S."/>
            <person name="Paddock L."/>
            <person name="Mostad J."/>
        </authorList>
    </citation>
    <scope>NUCLEOTIDE SEQUENCE [LARGE SCALE GENOMIC DNA]</scope>
    <source>
        <strain evidence="4 5">DFI.9.90</strain>
    </source>
</reference>
<feature type="transmembrane region" description="Helical" evidence="2">
    <location>
        <begin position="608"/>
        <end position="626"/>
    </location>
</feature>
<protein>
    <recommendedName>
        <fullName evidence="6">GLUG domain-containing protein</fullName>
    </recommendedName>
</protein>
<feature type="compositionally biased region" description="Polar residues" evidence="1">
    <location>
        <begin position="594"/>
        <end position="605"/>
    </location>
</feature>
<dbReference type="Gene3D" id="2.160.20.110">
    <property type="match status" value="2"/>
</dbReference>
<keyword evidence="2" id="KW-1133">Transmembrane helix</keyword>
<dbReference type="Proteomes" id="UP001205919">
    <property type="component" value="Unassembled WGS sequence"/>
</dbReference>
<dbReference type="RefSeq" id="WP_008712953.1">
    <property type="nucleotide sequence ID" value="NZ_CABKQM010000008.1"/>
</dbReference>
<gene>
    <name evidence="4" type="ORF">NE630_01395</name>
</gene>
<keyword evidence="3" id="KW-0732">Signal</keyword>
<dbReference type="PROSITE" id="PS51257">
    <property type="entry name" value="PROKAR_LIPOPROTEIN"/>
    <property type="match status" value="1"/>
</dbReference>
<evidence type="ECO:0000256" key="2">
    <source>
        <dbReference type="SAM" id="Phobius"/>
    </source>
</evidence>
<name>A0AAW5K4Y4_9BACT</name>
<dbReference type="EMBL" id="JANFYT010000002">
    <property type="protein sequence ID" value="MCQ4813074.1"/>
    <property type="molecule type" value="Genomic_DNA"/>
</dbReference>
<evidence type="ECO:0000256" key="1">
    <source>
        <dbReference type="SAM" id="MobiDB-lite"/>
    </source>
</evidence>
<evidence type="ECO:0000313" key="4">
    <source>
        <dbReference type="EMBL" id="MCQ4813074.1"/>
    </source>
</evidence>
<evidence type="ECO:0008006" key="6">
    <source>
        <dbReference type="Google" id="ProtNLM"/>
    </source>
</evidence>
<feature type="chain" id="PRO_5043633142" description="GLUG domain-containing protein" evidence="3">
    <location>
        <begin position="26"/>
        <end position="629"/>
    </location>
</feature>
<evidence type="ECO:0000313" key="5">
    <source>
        <dbReference type="Proteomes" id="UP001205919"/>
    </source>
</evidence>
<feature type="region of interest" description="Disordered" evidence="1">
    <location>
        <begin position="576"/>
        <end position="605"/>
    </location>
</feature>
<comment type="caution">
    <text evidence="4">The sequence shown here is derived from an EMBL/GenBank/DDBJ whole genome shotgun (WGS) entry which is preliminary data.</text>
</comment>
<feature type="compositionally biased region" description="Pro residues" evidence="1">
    <location>
        <begin position="576"/>
        <end position="590"/>
    </location>
</feature>
<proteinExistence type="predicted"/>
<feature type="signal peptide" evidence="3">
    <location>
        <begin position="1"/>
        <end position="25"/>
    </location>
</feature>